<gene>
    <name evidence="12" type="ORF">SAMN04488006_3028</name>
</gene>
<dbReference type="NCBIfam" id="TIGR04057">
    <property type="entry name" value="SusC_RagA_signa"/>
    <property type="match status" value="1"/>
</dbReference>
<feature type="domain" description="TonB-dependent receptor-like beta-barrel" evidence="10">
    <location>
        <begin position="523"/>
        <end position="970"/>
    </location>
</feature>
<evidence type="ECO:0000256" key="4">
    <source>
        <dbReference type="ARBA" id="ARBA00022692"/>
    </source>
</evidence>
<dbReference type="SUPFAM" id="SSF56935">
    <property type="entry name" value="Porins"/>
    <property type="match status" value="1"/>
</dbReference>
<dbReference type="Gene3D" id="2.60.40.1120">
    <property type="entry name" value="Carboxypeptidase-like, regulatory domain"/>
    <property type="match status" value="1"/>
</dbReference>
<dbReference type="Pfam" id="PF13715">
    <property type="entry name" value="CarbopepD_reg_2"/>
    <property type="match status" value="1"/>
</dbReference>
<evidence type="ECO:0000256" key="7">
    <source>
        <dbReference type="ARBA" id="ARBA00023237"/>
    </source>
</evidence>
<dbReference type="STRING" id="593133.SAMN04488006_3028"/>
<evidence type="ECO:0000256" key="8">
    <source>
        <dbReference type="PROSITE-ProRule" id="PRU01360"/>
    </source>
</evidence>
<dbReference type="InterPro" id="IPR012910">
    <property type="entry name" value="Plug_dom"/>
</dbReference>
<feature type="domain" description="TonB-dependent receptor plug" evidence="11">
    <location>
        <begin position="117"/>
        <end position="224"/>
    </location>
</feature>
<evidence type="ECO:0000256" key="2">
    <source>
        <dbReference type="ARBA" id="ARBA00022448"/>
    </source>
</evidence>
<keyword evidence="7 8" id="KW-0998">Cell outer membrane</keyword>
<sequence length="1017" mass="112353">MNLKIKLTLLVIFLVNITLIAQSSFTITGTVLSQTDNSPIPGASIIIKGSTKGTSTDFDGKFSLNITSGDVLEISFLGFTTKLVPIANQKDVTIVLSESTNTLDEIVVVGYGTQRKSHLSGSISKVVNESLDQIATARADDALVGQVSGVNIQATNPEAGEAPTIRIRGVGSINASSNPLLVIDGVPVDIEFFGNLNMNDVESIEVLKDAASSAIYGSQGANGVIMVTTKQGKEGKVRFSLSTFTGFKSVPTNDNYNMSLKEWTAMELAATGTLSYPTTFKNLLGVDHNWQDDIYDGGTITSHNLSVRGGTDKTKFSASLGYLHDEGVIITDDYKKYNLKLKVDTKVSDKVSFGANLSPSFTERRRLDGDTYGVLRQGPWLPIYLDEHTIQFVNRTYSNGKYANVQVGDYAMQDMFRDYPVTIDGVTKNTSIRYSGDSNPFAQFNEVNFNEDRFSLSGNLYLQYNLTDNLSFKTSLGGSYRANRDERYIGVLQHSTGKDRASSRFRSTHEISLVNDNLFLYNKEFGKHEINAVVGVSAQKENTFRTETTGIGYEFDYIETLNAATIISNATSYEIDRRMLSFLGRVNYAYDGKYLVSLSMRRDGSSVFGPDKKYGNFPAASVGWNAYKEDFLKDSDIISNLKVRFSYGVTGTDAIDEYKYLALLETSSAVVNGSVTSSFNPANISNPDLQWERSIEWNPGVDFGFFNNRISGSIDYYNRTSDNLLLFLDIPSVTGFTNTDVNLGQVENAGFELELRTRNISKDKFSWNTSILASRNKNTLLDFGTANGLISSVDEKRASEWINLVGHPISSFYGYVVDKQIPTEYLKDPWAVVGGQAQDVYVKDLNGDGLIDADDKTILGDPYPDIVWSLSNEFVLGDFDFSFMFQGSHGAEIRNMEVQYYYNHFNSGMDFDPAITPNQGFIQEKIFTSDIIQNASFVALRNVNIGYKLPESILKKFQLSSARIYATGQNLLFLTADNYTGANPEAMHGYNTVTQYGYHLGGAPVSQTISVGLNLEF</sequence>
<keyword evidence="6 8" id="KW-0472">Membrane</keyword>
<dbReference type="Gene3D" id="2.40.170.20">
    <property type="entry name" value="TonB-dependent receptor, beta-barrel domain"/>
    <property type="match status" value="1"/>
</dbReference>
<keyword evidence="4 8" id="KW-0812">Transmembrane</keyword>
<dbReference type="NCBIfam" id="TIGR04056">
    <property type="entry name" value="OMP_RagA_SusC"/>
    <property type="match status" value="1"/>
</dbReference>
<dbReference type="Gene3D" id="2.170.130.10">
    <property type="entry name" value="TonB-dependent receptor, plug domain"/>
    <property type="match status" value="1"/>
</dbReference>
<dbReference type="Proteomes" id="UP000199312">
    <property type="component" value="Unassembled WGS sequence"/>
</dbReference>
<keyword evidence="3 8" id="KW-1134">Transmembrane beta strand</keyword>
<dbReference type="InterPro" id="IPR037066">
    <property type="entry name" value="Plug_dom_sf"/>
</dbReference>
<evidence type="ECO:0000256" key="9">
    <source>
        <dbReference type="RuleBase" id="RU003357"/>
    </source>
</evidence>
<evidence type="ECO:0000256" key="3">
    <source>
        <dbReference type="ARBA" id="ARBA00022452"/>
    </source>
</evidence>
<evidence type="ECO:0000256" key="6">
    <source>
        <dbReference type="ARBA" id="ARBA00023136"/>
    </source>
</evidence>
<evidence type="ECO:0000256" key="5">
    <source>
        <dbReference type="ARBA" id="ARBA00023077"/>
    </source>
</evidence>
<keyword evidence="5 9" id="KW-0798">TonB box</keyword>
<name>A0A1I6SG55_9FLAO</name>
<proteinExistence type="inferred from homology"/>
<evidence type="ECO:0000259" key="11">
    <source>
        <dbReference type="Pfam" id="PF07715"/>
    </source>
</evidence>
<dbReference type="AlphaFoldDB" id="A0A1I6SG55"/>
<evidence type="ECO:0000313" key="12">
    <source>
        <dbReference type="EMBL" id="SFS75718.1"/>
    </source>
</evidence>
<comment type="similarity">
    <text evidence="8 9">Belongs to the TonB-dependent receptor family.</text>
</comment>
<dbReference type="InterPro" id="IPR039426">
    <property type="entry name" value="TonB-dep_rcpt-like"/>
</dbReference>
<dbReference type="OrthoDB" id="9768177at2"/>
<dbReference type="InterPro" id="IPR000531">
    <property type="entry name" value="Beta-barrel_TonB"/>
</dbReference>
<dbReference type="InterPro" id="IPR023997">
    <property type="entry name" value="TonB-dep_OMP_SusC/RagA_CS"/>
</dbReference>
<dbReference type="Pfam" id="PF00593">
    <property type="entry name" value="TonB_dep_Rec_b-barrel"/>
    <property type="match status" value="1"/>
</dbReference>
<evidence type="ECO:0000313" key="13">
    <source>
        <dbReference type="Proteomes" id="UP000199312"/>
    </source>
</evidence>
<reference evidence="13" key="1">
    <citation type="submission" date="2016-10" db="EMBL/GenBank/DDBJ databases">
        <authorList>
            <person name="Varghese N."/>
            <person name="Submissions S."/>
        </authorList>
    </citation>
    <scope>NUCLEOTIDE SEQUENCE [LARGE SCALE GENOMIC DNA]</scope>
    <source>
        <strain evidence="13">DSM 24450</strain>
    </source>
</reference>
<dbReference type="InterPro" id="IPR023996">
    <property type="entry name" value="TonB-dep_OMP_SusC/RagA"/>
</dbReference>
<dbReference type="Pfam" id="PF07715">
    <property type="entry name" value="Plug"/>
    <property type="match status" value="1"/>
</dbReference>
<keyword evidence="2 8" id="KW-0813">Transport</keyword>
<accession>A0A1I6SG55</accession>
<dbReference type="InterPro" id="IPR008969">
    <property type="entry name" value="CarboxyPept-like_regulatory"/>
</dbReference>
<evidence type="ECO:0000259" key="10">
    <source>
        <dbReference type="Pfam" id="PF00593"/>
    </source>
</evidence>
<dbReference type="EMBL" id="FOZP01000008">
    <property type="protein sequence ID" value="SFS75718.1"/>
    <property type="molecule type" value="Genomic_DNA"/>
</dbReference>
<comment type="subcellular location">
    <subcellularLocation>
        <location evidence="1 8">Cell outer membrane</location>
        <topology evidence="1 8">Multi-pass membrane protein</topology>
    </subcellularLocation>
</comment>
<dbReference type="PROSITE" id="PS52016">
    <property type="entry name" value="TONB_DEPENDENT_REC_3"/>
    <property type="match status" value="1"/>
</dbReference>
<dbReference type="RefSeq" id="WP_090229372.1">
    <property type="nucleotide sequence ID" value="NZ_FOZP01000008.1"/>
</dbReference>
<dbReference type="InterPro" id="IPR036942">
    <property type="entry name" value="Beta-barrel_TonB_sf"/>
</dbReference>
<organism evidence="12 13">
    <name type="scientific">Lutibacter maritimus</name>
    <dbReference type="NCBI Taxonomy" id="593133"/>
    <lineage>
        <taxon>Bacteria</taxon>
        <taxon>Pseudomonadati</taxon>
        <taxon>Bacteroidota</taxon>
        <taxon>Flavobacteriia</taxon>
        <taxon>Flavobacteriales</taxon>
        <taxon>Flavobacteriaceae</taxon>
        <taxon>Lutibacter</taxon>
    </lineage>
</organism>
<dbReference type="SUPFAM" id="SSF49464">
    <property type="entry name" value="Carboxypeptidase regulatory domain-like"/>
    <property type="match status" value="1"/>
</dbReference>
<keyword evidence="13" id="KW-1185">Reference proteome</keyword>
<dbReference type="GO" id="GO:0009279">
    <property type="term" value="C:cell outer membrane"/>
    <property type="evidence" value="ECO:0007669"/>
    <property type="project" value="UniProtKB-SubCell"/>
</dbReference>
<protein>
    <submittedName>
        <fullName evidence="12">TonB-linked outer membrane protein, SusC/RagA family</fullName>
    </submittedName>
</protein>
<evidence type="ECO:0000256" key="1">
    <source>
        <dbReference type="ARBA" id="ARBA00004571"/>
    </source>
</evidence>